<protein>
    <submittedName>
        <fullName evidence="1">Uncharacterized protein</fullName>
    </submittedName>
</protein>
<name>A0ACC2RTW1_9FUNG</name>
<evidence type="ECO:0000313" key="1">
    <source>
        <dbReference type="EMBL" id="KAJ9053494.1"/>
    </source>
</evidence>
<organism evidence="1 2">
    <name type="scientific">Entomophthora muscae</name>
    <dbReference type="NCBI Taxonomy" id="34485"/>
    <lineage>
        <taxon>Eukaryota</taxon>
        <taxon>Fungi</taxon>
        <taxon>Fungi incertae sedis</taxon>
        <taxon>Zoopagomycota</taxon>
        <taxon>Entomophthoromycotina</taxon>
        <taxon>Entomophthoromycetes</taxon>
        <taxon>Entomophthorales</taxon>
        <taxon>Entomophthoraceae</taxon>
        <taxon>Entomophthora</taxon>
    </lineage>
</organism>
<gene>
    <name evidence="1" type="ORF">DSO57_1023663</name>
</gene>
<proteinExistence type="predicted"/>
<dbReference type="Proteomes" id="UP001165960">
    <property type="component" value="Unassembled WGS sequence"/>
</dbReference>
<comment type="caution">
    <text evidence="1">The sequence shown here is derived from an EMBL/GenBank/DDBJ whole genome shotgun (WGS) entry which is preliminary data.</text>
</comment>
<keyword evidence="2" id="KW-1185">Reference proteome</keyword>
<accession>A0ACC2RTW1</accession>
<sequence length="214" mass="23787">MYHSDSSFSSASSLDFEASDTSEPQASLHEDYIYILSQPQGILDIANINVDEAWYEAGQALCFIIQSIHGFEEGLYYSSPSSTHTLSNTQVDTLYEPSTLYRSQPELYESPPTSSASDTEEVSMRNLAQPEKTPDMSPNHPISREHEGLLVRNLQASSVYIQGQTPVLRHSSLNATAPVEENEAISSTIPLLCTRCKRFMETGADLRPKRSKSF</sequence>
<reference evidence="1" key="1">
    <citation type="submission" date="2022-04" db="EMBL/GenBank/DDBJ databases">
        <title>Genome of the entomopathogenic fungus Entomophthora muscae.</title>
        <authorList>
            <person name="Elya C."/>
            <person name="Lovett B.R."/>
            <person name="Lee E."/>
            <person name="Macias A.M."/>
            <person name="Hajek A.E."/>
            <person name="De Bivort B.L."/>
            <person name="Kasson M.T."/>
            <person name="De Fine Licht H.H."/>
            <person name="Stajich J.E."/>
        </authorList>
    </citation>
    <scope>NUCLEOTIDE SEQUENCE</scope>
    <source>
        <strain evidence="1">Berkeley</strain>
    </source>
</reference>
<evidence type="ECO:0000313" key="2">
    <source>
        <dbReference type="Proteomes" id="UP001165960"/>
    </source>
</evidence>
<dbReference type="EMBL" id="QTSX02006514">
    <property type="protein sequence ID" value="KAJ9053494.1"/>
    <property type="molecule type" value="Genomic_DNA"/>
</dbReference>